<dbReference type="RefSeq" id="WP_343877076.1">
    <property type="nucleotide sequence ID" value="NZ_BAAAIJ010000002.1"/>
</dbReference>
<evidence type="ECO:0000259" key="5">
    <source>
        <dbReference type="PROSITE" id="PS51352"/>
    </source>
</evidence>
<dbReference type="PANTHER" id="PTHR43110:SF1">
    <property type="entry name" value="THIOL PEROXIDASE"/>
    <property type="match status" value="1"/>
</dbReference>
<dbReference type="InterPro" id="IPR024706">
    <property type="entry name" value="Peroxiredoxin_AhpC-typ"/>
</dbReference>
<gene>
    <name evidence="6" type="ORF">ACFSFX_00590</name>
</gene>
<dbReference type="InterPro" id="IPR050455">
    <property type="entry name" value="Tpx_Peroxidase_subfamily"/>
</dbReference>
<dbReference type="Pfam" id="PF00578">
    <property type="entry name" value="AhpC-TSA"/>
    <property type="match status" value="1"/>
</dbReference>
<name>A0ABW4Q3D4_9MICC</name>
<dbReference type="InterPro" id="IPR036249">
    <property type="entry name" value="Thioredoxin-like_sf"/>
</dbReference>
<keyword evidence="1" id="KW-0575">Peroxidase</keyword>
<sequence length="161" mass="17588">MTGLPAIGEPAPDFELSNQFGETIRLSELRGTPVALVFYPFAFSGVCTGELCELRDNLAMFDDDDVRLLAVSVDSKYTLRAYAAEQGFSFDLLADFWPHGTLAIRYGAFDITRGYAERATFLIDSDGLIAATFRTELGAPRPLRAYQTALATLAAPARHSP</sequence>
<proteinExistence type="predicted"/>
<evidence type="ECO:0000256" key="2">
    <source>
        <dbReference type="ARBA" id="ARBA00022862"/>
    </source>
</evidence>
<dbReference type="InterPro" id="IPR000866">
    <property type="entry name" value="AhpC/TSA"/>
</dbReference>
<organism evidence="6 7">
    <name type="scientific">Arthrobacter flavus</name>
    <dbReference type="NCBI Taxonomy" id="95172"/>
    <lineage>
        <taxon>Bacteria</taxon>
        <taxon>Bacillati</taxon>
        <taxon>Actinomycetota</taxon>
        <taxon>Actinomycetes</taxon>
        <taxon>Micrococcales</taxon>
        <taxon>Micrococcaceae</taxon>
        <taxon>Arthrobacter</taxon>
    </lineage>
</organism>
<dbReference type="Gene3D" id="3.40.30.10">
    <property type="entry name" value="Glutaredoxin"/>
    <property type="match status" value="1"/>
</dbReference>
<reference evidence="7" key="1">
    <citation type="journal article" date="2019" name="Int. J. Syst. Evol. Microbiol.">
        <title>The Global Catalogue of Microorganisms (GCM) 10K type strain sequencing project: providing services to taxonomists for standard genome sequencing and annotation.</title>
        <authorList>
            <consortium name="The Broad Institute Genomics Platform"/>
            <consortium name="The Broad Institute Genome Sequencing Center for Infectious Disease"/>
            <person name="Wu L."/>
            <person name="Ma J."/>
        </authorList>
    </citation>
    <scope>NUCLEOTIDE SEQUENCE [LARGE SCALE GENOMIC DNA]</scope>
    <source>
        <strain evidence="7">JCM 11496</strain>
    </source>
</reference>
<dbReference type="PANTHER" id="PTHR43110">
    <property type="entry name" value="THIOL PEROXIDASE"/>
    <property type="match status" value="1"/>
</dbReference>
<evidence type="ECO:0000256" key="4">
    <source>
        <dbReference type="ARBA" id="ARBA00023284"/>
    </source>
</evidence>
<keyword evidence="7" id="KW-1185">Reference proteome</keyword>
<comment type="caution">
    <text evidence="6">The sequence shown here is derived from an EMBL/GenBank/DDBJ whole genome shotgun (WGS) entry which is preliminary data.</text>
</comment>
<evidence type="ECO:0000256" key="3">
    <source>
        <dbReference type="ARBA" id="ARBA00023002"/>
    </source>
</evidence>
<evidence type="ECO:0000256" key="1">
    <source>
        <dbReference type="ARBA" id="ARBA00022559"/>
    </source>
</evidence>
<dbReference type="InterPro" id="IPR013766">
    <property type="entry name" value="Thioredoxin_domain"/>
</dbReference>
<dbReference type="SUPFAM" id="SSF52833">
    <property type="entry name" value="Thioredoxin-like"/>
    <property type="match status" value="1"/>
</dbReference>
<accession>A0ABW4Q3D4</accession>
<keyword evidence="4" id="KW-0676">Redox-active center</keyword>
<dbReference type="PROSITE" id="PS51352">
    <property type="entry name" value="THIOREDOXIN_2"/>
    <property type="match status" value="1"/>
</dbReference>
<protein>
    <submittedName>
        <fullName evidence="6">Peroxiredoxin</fullName>
    </submittedName>
</protein>
<keyword evidence="2" id="KW-0049">Antioxidant</keyword>
<dbReference type="EMBL" id="JBHUGA010000002">
    <property type="protein sequence ID" value="MFD1845093.1"/>
    <property type="molecule type" value="Genomic_DNA"/>
</dbReference>
<keyword evidence="3" id="KW-0560">Oxidoreductase</keyword>
<dbReference type="Proteomes" id="UP001597307">
    <property type="component" value="Unassembled WGS sequence"/>
</dbReference>
<dbReference type="CDD" id="cd03018">
    <property type="entry name" value="PRX_AhpE_like"/>
    <property type="match status" value="1"/>
</dbReference>
<dbReference type="PIRSF" id="PIRSF000239">
    <property type="entry name" value="AHPC"/>
    <property type="match status" value="1"/>
</dbReference>
<feature type="domain" description="Thioredoxin" evidence="5">
    <location>
        <begin position="5"/>
        <end position="155"/>
    </location>
</feature>
<evidence type="ECO:0000313" key="6">
    <source>
        <dbReference type="EMBL" id="MFD1845093.1"/>
    </source>
</evidence>
<evidence type="ECO:0000313" key="7">
    <source>
        <dbReference type="Proteomes" id="UP001597307"/>
    </source>
</evidence>